<keyword evidence="8" id="KW-0375">Hydrogen ion transport</keyword>
<comment type="caution">
    <text evidence="9">The sequence shown here is derived from an EMBL/GenBank/DDBJ whole genome shotgun (WGS) entry which is preliminary data.</text>
</comment>
<dbReference type="GO" id="GO:0046961">
    <property type="term" value="F:proton-transporting ATPase activity, rotational mechanism"/>
    <property type="evidence" value="ECO:0007669"/>
    <property type="project" value="InterPro"/>
</dbReference>
<evidence type="ECO:0000313" key="9">
    <source>
        <dbReference type="EMBL" id="KAG2253478.1"/>
    </source>
</evidence>
<evidence type="ECO:0000256" key="3">
    <source>
        <dbReference type="ARBA" id="ARBA00022448"/>
    </source>
</evidence>
<dbReference type="AlphaFoldDB" id="A0A8X7PML4"/>
<keyword evidence="5" id="KW-1133">Transmembrane helix</keyword>
<dbReference type="PANTHER" id="PTHR11629">
    <property type="entry name" value="VACUOLAR PROTON ATPASES"/>
    <property type="match status" value="1"/>
</dbReference>
<evidence type="ECO:0000256" key="5">
    <source>
        <dbReference type="ARBA" id="ARBA00022989"/>
    </source>
</evidence>
<evidence type="ECO:0000256" key="6">
    <source>
        <dbReference type="ARBA" id="ARBA00023065"/>
    </source>
</evidence>
<dbReference type="GO" id="GO:0016471">
    <property type="term" value="C:vacuolar proton-transporting V-type ATPase complex"/>
    <property type="evidence" value="ECO:0007669"/>
    <property type="project" value="TreeGrafter"/>
</dbReference>
<dbReference type="InterPro" id="IPR002490">
    <property type="entry name" value="V-ATPase_116kDa_su"/>
</dbReference>
<accession>A0A8X7PML4</accession>
<gene>
    <name evidence="9" type="ORF">Bca52824_083614</name>
</gene>
<comment type="function">
    <text evidence="8">Essential component of the vacuolar proton pump (V-ATPase), a multimeric enzyme that catalyzes the translocation of protons across the membranes. Required for assembly and activity of the V-ATPase.</text>
</comment>
<sequence>MFRIQKQQGQSYAPIEETDESLHVATSGGSHGHGEFEFSEIFVHQAVSNTSSYLRLWALSLAHSEISSVFYETMRRSSFSLGIQQCVDPDRWDHCFHIVGLLLVIETLSTFLHALRLHLVEFQNKFYAPFSFILTGNEDD</sequence>
<evidence type="ECO:0000256" key="4">
    <source>
        <dbReference type="ARBA" id="ARBA00022692"/>
    </source>
</evidence>
<reference evidence="9 10" key="1">
    <citation type="submission" date="2020-02" db="EMBL/GenBank/DDBJ databases">
        <authorList>
            <person name="Ma Q."/>
            <person name="Huang Y."/>
            <person name="Song X."/>
            <person name="Pei D."/>
        </authorList>
    </citation>
    <scope>NUCLEOTIDE SEQUENCE [LARGE SCALE GENOMIC DNA]</scope>
    <source>
        <strain evidence="9">Sxm20200214</strain>
        <tissue evidence="9">Leaf</tissue>
    </source>
</reference>
<comment type="similarity">
    <text evidence="2 8">Belongs to the V-ATPase 116 kDa subunit family.</text>
</comment>
<evidence type="ECO:0000256" key="2">
    <source>
        <dbReference type="ARBA" id="ARBA00009904"/>
    </source>
</evidence>
<dbReference type="Pfam" id="PF01496">
    <property type="entry name" value="V_ATPase_I"/>
    <property type="match status" value="1"/>
</dbReference>
<keyword evidence="10" id="KW-1185">Reference proteome</keyword>
<keyword evidence="3 8" id="KW-0813">Transport</keyword>
<dbReference type="Proteomes" id="UP000886595">
    <property type="component" value="Unassembled WGS sequence"/>
</dbReference>
<name>A0A8X7PML4_BRACI</name>
<protein>
    <recommendedName>
        <fullName evidence="8">V-type proton ATPase subunit a</fullName>
    </recommendedName>
</protein>
<dbReference type="OrthoDB" id="10264220at2759"/>
<dbReference type="EMBL" id="JAAMPC010000016">
    <property type="protein sequence ID" value="KAG2253478.1"/>
    <property type="molecule type" value="Genomic_DNA"/>
</dbReference>
<evidence type="ECO:0000256" key="8">
    <source>
        <dbReference type="RuleBase" id="RU361189"/>
    </source>
</evidence>
<keyword evidence="4" id="KW-0812">Transmembrane</keyword>
<keyword evidence="7" id="KW-0472">Membrane</keyword>
<evidence type="ECO:0000313" key="10">
    <source>
        <dbReference type="Proteomes" id="UP000886595"/>
    </source>
</evidence>
<dbReference type="PANTHER" id="PTHR11629:SF112">
    <property type="entry name" value="V-TYPE PROTON ATPASE SUBUNIT A3"/>
    <property type="match status" value="1"/>
</dbReference>
<evidence type="ECO:0000256" key="7">
    <source>
        <dbReference type="ARBA" id="ARBA00023136"/>
    </source>
</evidence>
<dbReference type="GO" id="GO:0007035">
    <property type="term" value="P:vacuolar acidification"/>
    <property type="evidence" value="ECO:0007669"/>
    <property type="project" value="TreeGrafter"/>
</dbReference>
<evidence type="ECO:0000256" key="1">
    <source>
        <dbReference type="ARBA" id="ARBA00004141"/>
    </source>
</evidence>
<proteinExistence type="inferred from homology"/>
<dbReference type="GO" id="GO:0033179">
    <property type="term" value="C:proton-transporting V-type ATPase, V0 domain"/>
    <property type="evidence" value="ECO:0007669"/>
    <property type="project" value="InterPro"/>
</dbReference>
<keyword evidence="6 8" id="KW-0406">Ion transport</keyword>
<organism evidence="9 10">
    <name type="scientific">Brassica carinata</name>
    <name type="common">Ethiopian mustard</name>
    <name type="synonym">Abyssinian cabbage</name>
    <dbReference type="NCBI Taxonomy" id="52824"/>
    <lineage>
        <taxon>Eukaryota</taxon>
        <taxon>Viridiplantae</taxon>
        <taxon>Streptophyta</taxon>
        <taxon>Embryophyta</taxon>
        <taxon>Tracheophyta</taxon>
        <taxon>Spermatophyta</taxon>
        <taxon>Magnoliopsida</taxon>
        <taxon>eudicotyledons</taxon>
        <taxon>Gunneridae</taxon>
        <taxon>Pentapetalae</taxon>
        <taxon>rosids</taxon>
        <taxon>malvids</taxon>
        <taxon>Brassicales</taxon>
        <taxon>Brassicaceae</taxon>
        <taxon>Brassiceae</taxon>
        <taxon>Brassica</taxon>
    </lineage>
</organism>
<dbReference type="GO" id="GO:0051117">
    <property type="term" value="F:ATPase binding"/>
    <property type="evidence" value="ECO:0007669"/>
    <property type="project" value="TreeGrafter"/>
</dbReference>
<comment type="subcellular location">
    <subcellularLocation>
        <location evidence="1">Membrane</location>
        <topology evidence="1">Multi-pass membrane protein</topology>
    </subcellularLocation>
</comment>